<evidence type="ECO:0000313" key="5">
    <source>
        <dbReference type="Proteomes" id="UP000053690"/>
    </source>
</evidence>
<protein>
    <recommendedName>
        <fullName evidence="2">Anti-sigma factor antagonist</fullName>
    </recommendedName>
</protein>
<organism evidence="4 5">
    <name type="scientific">Ruegeria profundi</name>
    <dbReference type="NCBI Taxonomy" id="1685378"/>
    <lineage>
        <taxon>Bacteria</taxon>
        <taxon>Pseudomonadati</taxon>
        <taxon>Pseudomonadota</taxon>
        <taxon>Alphaproteobacteria</taxon>
        <taxon>Rhodobacterales</taxon>
        <taxon>Roseobacteraceae</taxon>
        <taxon>Ruegeria</taxon>
    </lineage>
</organism>
<dbReference type="PANTHER" id="PTHR33495">
    <property type="entry name" value="ANTI-SIGMA FACTOR ANTAGONIST TM_1081-RELATED-RELATED"/>
    <property type="match status" value="1"/>
</dbReference>
<dbReference type="Proteomes" id="UP000053690">
    <property type="component" value="Unassembled WGS sequence"/>
</dbReference>
<dbReference type="Gene3D" id="3.30.750.24">
    <property type="entry name" value="STAS domain"/>
    <property type="match status" value="1"/>
</dbReference>
<dbReference type="RefSeq" id="WP_068337104.1">
    <property type="nucleotide sequence ID" value="NZ_LQBP01000005.1"/>
</dbReference>
<dbReference type="SUPFAM" id="SSF52091">
    <property type="entry name" value="SpoIIaa-like"/>
    <property type="match status" value="1"/>
</dbReference>
<keyword evidence="5" id="KW-1185">Reference proteome</keyword>
<dbReference type="InterPro" id="IPR036513">
    <property type="entry name" value="STAS_dom_sf"/>
</dbReference>
<dbReference type="PANTHER" id="PTHR33495:SF2">
    <property type="entry name" value="ANTI-SIGMA FACTOR ANTAGONIST TM_1081-RELATED"/>
    <property type="match status" value="1"/>
</dbReference>
<reference evidence="5" key="1">
    <citation type="submission" date="2015-12" db="EMBL/GenBank/DDBJ databases">
        <authorList>
            <person name="Zhang G."/>
            <person name="Stingl U."/>
        </authorList>
    </citation>
    <scope>NUCLEOTIDE SEQUENCE [LARGE SCALE GENOMIC DNA]</scope>
    <source>
        <strain evidence="5">ZGT108</strain>
    </source>
</reference>
<dbReference type="PROSITE" id="PS50801">
    <property type="entry name" value="STAS"/>
    <property type="match status" value="1"/>
</dbReference>
<dbReference type="InterPro" id="IPR003658">
    <property type="entry name" value="Anti-sigma_ant"/>
</dbReference>
<gene>
    <name evidence="4" type="ORF">AVO44_11700</name>
</gene>
<evidence type="ECO:0000256" key="2">
    <source>
        <dbReference type="RuleBase" id="RU003749"/>
    </source>
</evidence>
<dbReference type="AlphaFoldDB" id="A0A0X3TTK9"/>
<evidence type="ECO:0000256" key="1">
    <source>
        <dbReference type="ARBA" id="ARBA00009013"/>
    </source>
</evidence>
<dbReference type="InterPro" id="IPR002645">
    <property type="entry name" value="STAS_dom"/>
</dbReference>
<name>A0A0X3TTK9_9RHOB</name>
<evidence type="ECO:0000313" key="4">
    <source>
        <dbReference type="EMBL" id="KUJ79037.1"/>
    </source>
</evidence>
<sequence>MALTSTTNDATQIIKVHCDRIDAAMAIQFKENMRGEAEGGAPRVVLDLTNVEFIDSSGLGAIVASMKQLGSDRRLDLAGLQPFVEKVFRLTRMDTVFKLYPTLDDALSAATD</sequence>
<comment type="similarity">
    <text evidence="1 2">Belongs to the anti-sigma-factor antagonist family.</text>
</comment>
<evidence type="ECO:0000259" key="3">
    <source>
        <dbReference type="PROSITE" id="PS50801"/>
    </source>
</evidence>
<dbReference type="EMBL" id="LQBP01000005">
    <property type="protein sequence ID" value="KUJ79037.1"/>
    <property type="molecule type" value="Genomic_DNA"/>
</dbReference>
<dbReference type="OrthoDB" id="9796076at2"/>
<dbReference type="GO" id="GO:0043856">
    <property type="term" value="F:anti-sigma factor antagonist activity"/>
    <property type="evidence" value="ECO:0007669"/>
    <property type="project" value="InterPro"/>
</dbReference>
<proteinExistence type="inferred from homology"/>
<dbReference type="Pfam" id="PF01740">
    <property type="entry name" value="STAS"/>
    <property type="match status" value="1"/>
</dbReference>
<feature type="domain" description="STAS" evidence="3">
    <location>
        <begin position="21"/>
        <end position="110"/>
    </location>
</feature>
<dbReference type="CDD" id="cd07043">
    <property type="entry name" value="STAS_anti-anti-sigma_factors"/>
    <property type="match status" value="1"/>
</dbReference>
<dbReference type="STRING" id="1685378.AVO44_11700"/>
<dbReference type="NCBIfam" id="TIGR00377">
    <property type="entry name" value="ant_ant_sig"/>
    <property type="match status" value="1"/>
</dbReference>
<comment type="caution">
    <text evidence="4">The sequence shown here is derived from an EMBL/GenBank/DDBJ whole genome shotgun (WGS) entry which is preliminary data.</text>
</comment>
<accession>A0A0X3TTK9</accession>